<keyword evidence="1" id="KW-1133">Transmembrane helix</keyword>
<evidence type="ECO:0000256" key="1">
    <source>
        <dbReference type="SAM" id="Phobius"/>
    </source>
</evidence>
<gene>
    <name evidence="2" type="ORF">N7532_011294</name>
</gene>
<organism evidence="2 3">
    <name type="scientific">Penicillium argentinense</name>
    <dbReference type="NCBI Taxonomy" id="1131581"/>
    <lineage>
        <taxon>Eukaryota</taxon>
        <taxon>Fungi</taxon>
        <taxon>Dikarya</taxon>
        <taxon>Ascomycota</taxon>
        <taxon>Pezizomycotina</taxon>
        <taxon>Eurotiomycetes</taxon>
        <taxon>Eurotiomycetidae</taxon>
        <taxon>Eurotiales</taxon>
        <taxon>Aspergillaceae</taxon>
        <taxon>Penicillium</taxon>
    </lineage>
</organism>
<dbReference type="AlphaFoldDB" id="A0A9W9EI57"/>
<name>A0A9W9EI57_9EURO</name>
<reference evidence="2" key="1">
    <citation type="submission" date="2022-11" db="EMBL/GenBank/DDBJ databases">
        <authorList>
            <person name="Petersen C."/>
        </authorList>
    </citation>
    <scope>NUCLEOTIDE SEQUENCE</scope>
    <source>
        <strain evidence="2">IBT 30761</strain>
    </source>
</reference>
<dbReference type="GeneID" id="81362764"/>
<keyword evidence="3" id="KW-1185">Reference proteome</keyword>
<comment type="caution">
    <text evidence="2">The sequence shown here is derived from an EMBL/GenBank/DDBJ whole genome shotgun (WGS) entry which is preliminary data.</text>
</comment>
<evidence type="ECO:0000313" key="2">
    <source>
        <dbReference type="EMBL" id="KAJ5082251.1"/>
    </source>
</evidence>
<reference evidence="2" key="2">
    <citation type="journal article" date="2023" name="IMA Fungus">
        <title>Comparative genomic study of the Penicillium genus elucidates a diverse pangenome and 15 lateral gene transfer events.</title>
        <authorList>
            <person name="Petersen C."/>
            <person name="Sorensen T."/>
            <person name="Nielsen M.R."/>
            <person name="Sondergaard T.E."/>
            <person name="Sorensen J.L."/>
            <person name="Fitzpatrick D.A."/>
            <person name="Frisvad J.C."/>
            <person name="Nielsen K.L."/>
        </authorList>
    </citation>
    <scope>NUCLEOTIDE SEQUENCE</scope>
    <source>
        <strain evidence="2">IBT 30761</strain>
    </source>
</reference>
<proteinExistence type="predicted"/>
<feature type="transmembrane region" description="Helical" evidence="1">
    <location>
        <begin position="159"/>
        <end position="180"/>
    </location>
</feature>
<protein>
    <submittedName>
        <fullName evidence="2">Uncharacterized protein</fullName>
    </submittedName>
</protein>
<sequence>MTLAKNSSAFDLSGLVHSSWAWKHDSTEILTNFSMPACNSTTQTGDYRILLETGIWYNTHNWSDFRFPQMNASFDDHTANLTLTGKFSSEVYLKRKYLESPVVSQAALGSFELHFSGSLDELHSDVLDMNSSSPTWLRTVGFGNNSLNVDNDAKNAAGLARVTSGSTFIIVLYLILGMFLGV</sequence>
<dbReference type="RefSeq" id="XP_056468773.1">
    <property type="nucleotide sequence ID" value="XM_056623785.1"/>
</dbReference>
<evidence type="ECO:0000313" key="3">
    <source>
        <dbReference type="Proteomes" id="UP001149074"/>
    </source>
</evidence>
<keyword evidence="1" id="KW-0812">Transmembrane</keyword>
<keyword evidence="1" id="KW-0472">Membrane</keyword>
<dbReference type="OrthoDB" id="5054768at2759"/>
<dbReference type="EMBL" id="JAPQKI010000011">
    <property type="protein sequence ID" value="KAJ5082251.1"/>
    <property type="molecule type" value="Genomic_DNA"/>
</dbReference>
<dbReference type="Proteomes" id="UP001149074">
    <property type="component" value="Unassembled WGS sequence"/>
</dbReference>
<accession>A0A9W9EI57</accession>